<feature type="region of interest" description="Disordered" evidence="1">
    <location>
        <begin position="233"/>
        <end position="254"/>
    </location>
</feature>
<reference evidence="2" key="2">
    <citation type="submission" date="2023-03" db="EMBL/GenBank/DDBJ databases">
        <authorList>
            <person name="Inwood S.N."/>
            <person name="Skelly J.G."/>
            <person name="Guhlin J."/>
            <person name="Harrop T.W.R."/>
            <person name="Goldson S.G."/>
            <person name="Dearden P.K."/>
        </authorList>
    </citation>
    <scope>NUCLEOTIDE SEQUENCE</scope>
    <source>
        <strain evidence="2">Irish</strain>
        <tissue evidence="2">Whole body</tissue>
    </source>
</reference>
<gene>
    <name evidence="2" type="ORF">PV328_007744</name>
</gene>
<dbReference type="Proteomes" id="UP001168990">
    <property type="component" value="Unassembled WGS sequence"/>
</dbReference>
<comment type="caution">
    <text evidence="2">The sequence shown here is derived from an EMBL/GenBank/DDBJ whole genome shotgun (WGS) entry which is preliminary data.</text>
</comment>
<feature type="compositionally biased region" description="Polar residues" evidence="1">
    <location>
        <begin position="243"/>
        <end position="254"/>
    </location>
</feature>
<name>A0AA39C9U7_9HYME</name>
<dbReference type="EMBL" id="JAQQBS010001423">
    <property type="protein sequence ID" value="KAK0160317.1"/>
    <property type="molecule type" value="Genomic_DNA"/>
</dbReference>
<protein>
    <submittedName>
        <fullName evidence="2">Uncharacterized protein</fullName>
    </submittedName>
</protein>
<evidence type="ECO:0000256" key="1">
    <source>
        <dbReference type="SAM" id="MobiDB-lite"/>
    </source>
</evidence>
<proteinExistence type="predicted"/>
<sequence length="254" mass="29469">MEWQPREYKKYYDQCDTPRRSTSQLRRRLFSEENSLNHISGEDSSVKNDSAFSNEDISSDGSVILNDENSSYLIKQKFRILQGKFCVPRGVIFDEYETLTKDKIREKIQDNMVHTLNFPCPLKFYGGIRRNINSLTTYAKCRYTSHLQQFKFDISNLNSAKIDVFVSSTECTEIIHNGPPIFSTLKGAARDEAKIKMKYISPRMLQLETLENLDPELAQEGYLQKMHRLSTYQKAKSEDNNKNDLQLCSNDVSD</sequence>
<reference evidence="2" key="1">
    <citation type="journal article" date="2023" name="bioRxiv">
        <title>Scaffold-level genome assemblies of two parasitoid biocontrol wasps reveal the parthenogenesis mechanism and an associated novel virus.</title>
        <authorList>
            <person name="Inwood S."/>
            <person name="Skelly J."/>
            <person name="Guhlin J."/>
            <person name="Harrop T."/>
            <person name="Goldson S."/>
            <person name="Dearden P."/>
        </authorList>
    </citation>
    <scope>NUCLEOTIDE SEQUENCE</scope>
    <source>
        <strain evidence="2">Irish</strain>
        <tissue evidence="2">Whole body</tissue>
    </source>
</reference>
<accession>A0AA39C9U7</accession>
<dbReference type="AlphaFoldDB" id="A0AA39C9U7"/>
<evidence type="ECO:0000313" key="2">
    <source>
        <dbReference type="EMBL" id="KAK0160317.1"/>
    </source>
</evidence>
<keyword evidence="3" id="KW-1185">Reference proteome</keyword>
<organism evidence="2 3">
    <name type="scientific">Microctonus aethiopoides</name>
    <dbReference type="NCBI Taxonomy" id="144406"/>
    <lineage>
        <taxon>Eukaryota</taxon>
        <taxon>Metazoa</taxon>
        <taxon>Ecdysozoa</taxon>
        <taxon>Arthropoda</taxon>
        <taxon>Hexapoda</taxon>
        <taxon>Insecta</taxon>
        <taxon>Pterygota</taxon>
        <taxon>Neoptera</taxon>
        <taxon>Endopterygota</taxon>
        <taxon>Hymenoptera</taxon>
        <taxon>Apocrita</taxon>
        <taxon>Ichneumonoidea</taxon>
        <taxon>Braconidae</taxon>
        <taxon>Euphorinae</taxon>
        <taxon>Microctonus</taxon>
    </lineage>
</organism>
<evidence type="ECO:0000313" key="3">
    <source>
        <dbReference type="Proteomes" id="UP001168990"/>
    </source>
</evidence>